<proteinExistence type="predicted"/>
<name>A0A1N7IGE0_9FLAO</name>
<dbReference type="InterPro" id="IPR011050">
    <property type="entry name" value="Pectin_lyase_fold/virulence"/>
</dbReference>
<dbReference type="Gene3D" id="2.160.20.10">
    <property type="entry name" value="Single-stranded right-handed beta-helix, Pectin lyase-like"/>
    <property type="match status" value="1"/>
</dbReference>
<dbReference type="AlphaFoldDB" id="A0A1N7IGE0"/>
<keyword evidence="1" id="KW-0732">Signal</keyword>
<reference evidence="4" key="1">
    <citation type="submission" date="2017-01" db="EMBL/GenBank/DDBJ databases">
        <authorList>
            <person name="Varghese N."/>
            <person name="Submissions S."/>
        </authorList>
    </citation>
    <scope>NUCLEOTIDE SEQUENCE [LARGE SCALE GENOMIC DNA]</scope>
    <source>
        <strain evidence="4">DSM 17126</strain>
    </source>
</reference>
<dbReference type="InterPro" id="IPR026444">
    <property type="entry name" value="Secre_tail"/>
</dbReference>
<keyword evidence="4" id="KW-1185">Reference proteome</keyword>
<dbReference type="SUPFAM" id="SSF51126">
    <property type="entry name" value="Pectin lyase-like"/>
    <property type="match status" value="2"/>
</dbReference>
<feature type="domain" description="Secretion system C-terminal sorting" evidence="2">
    <location>
        <begin position="584"/>
        <end position="649"/>
    </location>
</feature>
<protein>
    <recommendedName>
        <fullName evidence="2">Secretion system C-terminal sorting domain-containing protein</fullName>
    </recommendedName>
</protein>
<evidence type="ECO:0000313" key="4">
    <source>
        <dbReference type="Proteomes" id="UP000186373"/>
    </source>
</evidence>
<accession>A0A1N7IGE0</accession>
<dbReference type="Proteomes" id="UP000186373">
    <property type="component" value="Unassembled WGS sequence"/>
</dbReference>
<dbReference type="SMART" id="SM00710">
    <property type="entry name" value="PbH1"/>
    <property type="match status" value="9"/>
</dbReference>
<dbReference type="InterPro" id="IPR006626">
    <property type="entry name" value="PbH1"/>
</dbReference>
<sequence length="652" mass="67030">MDYAIFDKNINIIINMKKILFSGLMLIGLCAKAQISLTASAGTPAATYTTLKDAFDAINTGTHQGNINLSITASTTETATAVLNAVTTYSSILIKPTVTATIGGAIASNPVVRILGSNVTIDGSTAAGGTTRDLTFSNTSATSPSVFFMGSATSSAPLANVTVKNAVFLNTSNLTTNFVVANGTTTAGYFNNITIQNNDIRAGYNGLFVIADATAAGNGNNLLISGNTVNTNIAQNGIYVAGVGGTSTVSNNTVGVIRSSSGTSTTPAASVGINLGTGTNNASIFSNTISVKNTATSGVSYASGIYVTPGASNISTKIYGNTISEVSGVLTYINSNGIYMGGATPNVSIYSNKISGLKNNNTTGTPMQGILLGSSSTAANSIIYNNVISDIQASGAAQVLGIYAYSGAGYKVYNNTVNLNTANAETGLTAAMYVFGTNITAAGALDIRNNIFANTRTSGSRYSIYSTAASSVFANINYNNYYSTGTALGFIGGSDKTTLADIQTGFGGNVNSLNIAPVFVSATDLHLKSNSNAGLDNKGMALAEVTVDFSGVTRGAVPDMGAYEFTYAALAVSDVNADHIKMSVYPNPFTDVLKISDVKGIKTIQISDISGRSLKTLVPSAEIDLRDLKTGLYIVSFLFENGSTKAVKVIKK</sequence>
<dbReference type="EMBL" id="FTNY01000003">
    <property type="protein sequence ID" value="SIS36112.1"/>
    <property type="molecule type" value="Genomic_DNA"/>
</dbReference>
<dbReference type="Pfam" id="PF18962">
    <property type="entry name" value="Por_Secre_tail"/>
    <property type="match status" value="1"/>
</dbReference>
<evidence type="ECO:0000259" key="2">
    <source>
        <dbReference type="Pfam" id="PF18962"/>
    </source>
</evidence>
<evidence type="ECO:0000313" key="3">
    <source>
        <dbReference type="EMBL" id="SIS36112.1"/>
    </source>
</evidence>
<organism evidence="3 4">
    <name type="scientific">Chryseobacterium shigense</name>
    <dbReference type="NCBI Taxonomy" id="297244"/>
    <lineage>
        <taxon>Bacteria</taxon>
        <taxon>Pseudomonadati</taxon>
        <taxon>Bacteroidota</taxon>
        <taxon>Flavobacteriia</taxon>
        <taxon>Flavobacteriales</taxon>
        <taxon>Weeksellaceae</taxon>
        <taxon>Chryseobacterium group</taxon>
        <taxon>Chryseobacterium</taxon>
    </lineage>
</organism>
<evidence type="ECO:0000256" key="1">
    <source>
        <dbReference type="ARBA" id="ARBA00022729"/>
    </source>
</evidence>
<gene>
    <name evidence="3" type="ORF">SAMN05421639_103677</name>
</gene>
<dbReference type="InterPro" id="IPR012334">
    <property type="entry name" value="Pectin_lyas_fold"/>
</dbReference>